<keyword evidence="5" id="KW-0084">Basement membrane</keyword>
<keyword evidence="5" id="KW-0272">Extracellular matrix</keyword>
<reference evidence="10" key="2">
    <citation type="submission" date="2025-09" db="UniProtKB">
        <authorList>
            <consortium name="Ensembl"/>
        </authorList>
    </citation>
    <scope>IDENTIFICATION</scope>
</reference>
<dbReference type="Proteomes" id="UP000694388">
    <property type="component" value="Unplaced"/>
</dbReference>
<accession>A0A8C4NGE4</accession>
<dbReference type="Gene3D" id="2.170.300.10">
    <property type="entry name" value="Tie2 ligand-binding domain superfamily"/>
    <property type="match status" value="1"/>
</dbReference>
<dbReference type="AlphaFoldDB" id="A0A8C4NGE4"/>
<dbReference type="CDD" id="cd00055">
    <property type="entry name" value="EGF_Lam"/>
    <property type="match status" value="1"/>
</dbReference>
<dbReference type="PROSITE" id="PS01248">
    <property type="entry name" value="EGF_LAM_1"/>
    <property type="match status" value="1"/>
</dbReference>
<dbReference type="InterPro" id="IPR056863">
    <property type="entry name" value="LMN_ATRN_NET-like_EGF"/>
</dbReference>
<dbReference type="GO" id="GO:0009887">
    <property type="term" value="P:animal organ morphogenesis"/>
    <property type="evidence" value="ECO:0007669"/>
    <property type="project" value="TreeGrafter"/>
</dbReference>
<dbReference type="InterPro" id="IPR050440">
    <property type="entry name" value="Laminin/Netrin_ECM"/>
</dbReference>
<keyword evidence="4" id="KW-0677">Repeat</keyword>
<dbReference type="GeneTree" id="ENSGT00940000169261"/>
<dbReference type="FunFam" id="2.10.25.10:FF:000166">
    <property type="entry name" value="laminin subunit gamma-1"/>
    <property type="match status" value="1"/>
</dbReference>
<evidence type="ECO:0000259" key="9">
    <source>
        <dbReference type="PROSITE" id="PS51117"/>
    </source>
</evidence>
<keyword evidence="7" id="KW-0325">Glycoprotein</keyword>
<evidence type="ECO:0000256" key="6">
    <source>
        <dbReference type="ARBA" id="ARBA00023157"/>
    </source>
</evidence>
<evidence type="ECO:0000313" key="11">
    <source>
        <dbReference type="Proteomes" id="UP000694388"/>
    </source>
</evidence>
<dbReference type="PROSITE" id="PS51117">
    <property type="entry name" value="LAMININ_NTER"/>
    <property type="match status" value="1"/>
</dbReference>
<organism evidence="10 11">
    <name type="scientific">Eptatretus burgeri</name>
    <name type="common">Inshore hagfish</name>
    <dbReference type="NCBI Taxonomy" id="7764"/>
    <lineage>
        <taxon>Eukaryota</taxon>
        <taxon>Metazoa</taxon>
        <taxon>Chordata</taxon>
        <taxon>Craniata</taxon>
        <taxon>Vertebrata</taxon>
        <taxon>Cyclostomata</taxon>
        <taxon>Myxini</taxon>
        <taxon>Myxiniformes</taxon>
        <taxon>Myxinidae</taxon>
        <taxon>Eptatretinae</taxon>
        <taxon>Eptatretus</taxon>
    </lineage>
</organism>
<evidence type="ECO:0000256" key="2">
    <source>
        <dbReference type="ARBA" id="ARBA00004302"/>
    </source>
</evidence>
<evidence type="ECO:0000313" key="10">
    <source>
        <dbReference type="Ensembl" id="ENSEBUP00000002562.1"/>
    </source>
</evidence>
<dbReference type="Pfam" id="PF00053">
    <property type="entry name" value="EGF_laminin"/>
    <property type="match status" value="1"/>
</dbReference>
<dbReference type="Pfam" id="PF24973">
    <property type="entry name" value="EGF_LMN_ATRN"/>
    <property type="match status" value="1"/>
</dbReference>
<dbReference type="Gene3D" id="2.60.120.260">
    <property type="entry name" value="Galactose-binding domain-like"/>
    <property type="match status" value="2"/>
</dbReference>
<evidence type="ECO:0000256" key="7">
    <source>
        <dbReference type="ARBA" id="ARBA00023180"/>
    </source>
</evidence>
<keyword evidence="6" id="KW-1015">Disulfide bond</keyword>
<evidence type="ECO:0000256" key="3">
    <source>
        <dbReference type="ARBA" id="ARBA00022729"/>
    </source>
</evidence>
<dbReference type="SMART" id="SM00180">
    <property type="entry name" value="EGF_Lam"/>
    <property type="match status" value="2"/>
</dbReference>
<dbReference type="GO" id="GO:0009888">
    <property type="term" value="P:tissue development"/>
    <property type="evidence" value="ECO:0007669"/>
    <property type="project" value="TreeGrafter"/>
</dbReference>
<dbReference type="SUPFAM" id="SSF57196">
    <property type="entry name" value="EGF/Laminin"/>
    <property type="match status" value="1"/>
</dbReference>
<dbReference type="InterPro" id="IPR002049">
    <property type="entry name" value="LE_dom"/>
</dbReference>
<reference evidence="10" key="1">
    <citation type="submission" date="2025-08" db="UniProtKB">
        <authorList>
            <consortium name="Ensembl"/>
        </authorList>
    </citation>
    <scope>IDENTIFICATION</scope>
</reference>
<comment type="subcellular location">
    <subcellularLocation>
        <location evidence="2">Secreted</location>
        <location evidence="2">Extracellular space</location>
        <location evidence="2">Extracellular matrix</location>
        <location evidence="2">Basement membrane</location>
    </subcellularLocation>
</comment>
<feature type="domain" description="Laminin N-terminal" evidence="9">
    <location>
        <begin position="37"/>
        <end position="258"/>
    </location>
</feature>
<keyword evidence="8" id="KW-0424">Laminin EGF-like domain</keyword>
<dbReference type="GO" id="GO:0005604">
    <property type="term" value="C:basement membrane"/>
    <property type="evidence" value="ECO:0007669"/>
    <property type="project" value="UniProtKB-SubCell"/>
</dbReference>
<dbReference type="PANTHER" id="PTHR10574:SF435">
    <property type="entry name" value="LAMININ SUBUNIT GAMMA-1"/>
    <property type="match status" value="1"/>
</dbReference>
<protein>
    <recommendedName>
        <fullName evidence="9">Laminin N-terminal domain-containing protein</fullName>
    </recommendedName>
</protein>
<dbReference type="Pfam" id="PF00055">
    <property type="entry name" value="Laminin_N"/>
    <property type="match status" value="1"/>
</dbReference>
<dbReference type="GO" id="GO:0007411">
    <property type="term" value="P:axon guidance"/>
    <property type="evidence" value="ECO:0007669"/>
    <property type="project" value="TreeGrafter"/>
</dbReference>
<name>A0A8C4NGE4_EPTBU</name>
<keyword evidence="11" id="KW-1185">Reference proteome</keyword>
<evidence type="ECO:0000256" key="5">
    <source>
        <dbReference type="ARBA" id="ARBA00022869"/>
    </source>
</evidence>
<dbReference type="OMA" id="WPSWGAV"/>
<dbReference type="SMART" id="SM00136">
    <property type="entry name" value="LamNT"/>
    <property type="match status" value="1"/>
</dbReference>
<comment type="function">
    <text evidence="1">Binding to cells via a high affinity receptor, laminin is thought to mediate the attachment, migration and organization of cells into tissues during embryonic development by interacting with other extracellular matrix components.</text>
</comment>
<evidence type="ECO:0000256" key="8">
    <source>
        <dbReference type="ARBA" id="ARBA00023292"/>
    </source>
</evidence>
<evidence type="ECO:0000256" key="1">
    <source>
        <dbReference type="ARBA" id="ARBA00002418"/>
    </source>
</evidence>
<sequence>MIYSTFRKYSQPLTFVTFCCVTRSVRSTRTCADERARAHRCDPPFENVAFGARVRASATCGERGPERYCTQAQRRQHGGAAWKTACSVCEQGHPSTSHGPELLTDSHNDLQPTWWQSPSLLTGRSPPNPVNLTLTLGKAFEISYIHIKFHASRPESFSLLKRTASGSRWVPLQYYSTSCLKTFGRPPDHGAHIAFSLLEGRPGAHEFQHNTNLQEWVTASDLRISLVRLNTFGDEVFGDPQVLSSYYFAISDITVGARCKCNGHASECIRDGAGLLKCLCEHHTTGRDCEKCLPLYNDRPWQRATSKNPHACQKCDCGPLGAERCQFNSSLFTTTGKGGQCINCYDGALGIHCNLCQPGHYRVHRHASCQLCLCNMHGRSSLKSEGPSG</sequence>
<proteinExistence type="predicted"/>
<keyword evidence="3" id="KW-0732">Signal</keyword>
<dbReference type="InterPro" id="IPR008211">
    <property type="entry name" value="Laminin_N"/>
</dbReference>
<evidence type="ECO:0000256" key="4">
    <source>
        <dbReference type="ARBA" id="ARBA00022737"/>
    </source>
</evidence>
<dbReference type="Ensembl" id="ENSEBUT00000002918.1">
    <property type="protein sequence ID" value="ENSEBUP00000002562.1"/>
    <property type="gene ID" value="ENSEBUG00000001936.1"/>
</dbReference>
<keyword evidence="5" id="KW-0964">Secreted</keyword>
<dbReference type="PANTHER" id="PTHR10574">
    <property type="entry name" value="NETRIN/LAMININ-RELATED"/>
    <property type="match status" value="1"/>
</dbReference>